<comment type="caution">
    <text evidence="5">The sequence shown here is derived from an EMBL/GenBank/DDBJ whole genome shotgun (WGS) entry which is preliminary data.</text>
</comment>
<dbReference type="InterPro" id="IPR050595">
    <property type="entry name" value="Bact_response_regulator"/>
</dbReference>
<dbReference type="GO" id="GO:0000160">
    <property type="term" value="P:phosphorelay signal transduction system"/>
    <property type="evidence" value="ECO:0007669"/>
    <property type="project" value="UniProtKB-KW"/>
</dbReference>
<sequence length="128" mass="14214">MGMNILIVDDSSVMRQMIIKALNMSGLPLGEIHQAGNGKEALELLDRHWVDLLILDINMPVMNGEEMMIEMKKNPAFGDIPVVVVSTEGSATRIERMKAMGALFVHKPFTPEIIRDTIRSLLITGDEP</sequence>
<evidence type="ECO:0000256" key="2">
    <source>
        <dbReference type="ARBA" id="ARBA00023012"/>
    </source>
</evidence>
<dbReference type="PANTHER" id="PTHR44591:SF14">
    <property type="entry name" value="PROTEIN PILG"/>
    <property type="match status" value="1"/>
</dbReference>
<reference evidence="5" key="1">
    <citation type="journal article" date="2020" name="mSystems">
        <title>Genome- and Community-Level Interaction Insights into Carbon Utilization and Element Cycling Functions of Hydrothermarchaeota in Hydrothermal Sediment.</title>
        <authorList>
            <person name="Zhou Z."/>
            <person name="Liu Y."/>
            <person name="Xu W."/>
            <person name="Pan J."/>
            <person name="Luo Z.H."/>
            <person name="Li M."/>
        </authorList>
    </citation>
    <scope>NUCLEOTIDE SEQUENCE [LARGE SCALE GENOMIC DNA]</scope>
    <source>
        <strain evidence="5">SpSt-477</strain>
    </source>
</reference>
<dbReference type="InterPro" id="IPR001789">
    <property type="entry name" value="Sig_transdc_resp-reg_receiver"/>
</dbReference>
<gene>
    <name evidence="5" type="ORF">ENS29_09545</name>
</gene>
<keyword evidence="2" id="KW-0902">Two-component regulatory system</keyword>
<keyword evidence="1 3" id="KW-0597">Phosphoprotein</keyword>
<feature type="modified residue" description="4-aspartylphosphate" evidence="3">
    <location>
        <position position="56"/>
    </location>
</feature>
<proteinExistence type="predicted"/>
<evidence type="ECO:0000313" key="5">
    <source>
        <dbReference type="EMBL" id="HGU33085.1"/>
    </source>
</evidence>
<evidence type="ECO:0000256" key="3">
    <source>
        <dbReference type="PROSITE-ProRule" id="PRU00169"/>
    </source>
</evidence>
<dbReference type="AlphaFoldDB" id="A0A7C4MR75"/>
<dbReference type="EMBL" id="DSUH01000223">
    <property type="protein sequence ID" value="HGU33085.1"/>
    <property type="molecule type" value="Genomic_DNA"/>
</dbReference>
<dbReference type="PANTHER" id="PTHR44591">
    <property type="entry name" value="STRESS RESPONSE REGULATOR PROTEIN 1"/>
    <property type="match status" value="1"/>
</dbReference>
<dbReference type="SMART" id="SM00448">
    <property type="entry name" value="REC"/>
    <property type="match status" value="1"/>
</dbReference>
<dbReference type="PROSITE" id="PS50110">
    <property type="entry name" value="RESPONSE_REGULATORY"/>
    <property type="match status" value="1"/>
</dbReference>
<dbReference type="InterPro" id="IPR011006">
    <property type="entry name" value="CheY-like_superfamily"/>
</dbReference>
<dbReference type="SUPFAM" id="SSF52172">
    <property type="entry name" value="CheY-like"/>
    <property type="match status" value="1"/>
</dbReference>
<dbReference type="Pfam" id="PF00072">
    <property type="entry name" value="Response_reg"/>
    <property type="match status" value="1"/>
</dbReference>
<organism evidence="5">
    <name type="scientific">Desulfatirhabdium butyrativorans</name>
    <dbReference type="NCBI Taxonomy" id="340467"/>
    <lineage>
        <taxon>Bacteria</taxon>
        <taxon>Pseudomonadati</taxon>
        <taxon>Thermodesulfobacteriota</taxon>
        <taxon>Desulfobacteria</taxon>
        <taxon>Desulfobacterales</taxon>
        <taxon>Desulfatirhabdiaceae</taxon>
        <taxon>Desulfatirhabdium</taxon>
    </lineage>
</organism>
<dbReference type="Gene3D" id="3.40.50.2300">
    <property type="match status" value="1"/>
</dbReference>
<accession>A0A7C4MR75</accession>
<evidence type="ECO:0000259" key="4">
    <source>
        <dbReference type="PROSITE" id="PS50110"/>
    </source>
</evidence>
<feature type="domain" description="Response regulatory" evidence="4">
    <location>
        <begin position="4"/>
        <end position="122"/>
    </location>
</feature>
<protein>
    <submittedName>
        <fullName evidence="5">Response regulator</fullName>
    </submittedName>
</protein>
<name>A0A7C4MR75_9BACT</name>
<evidence type="ECO:0000256" key="1">
    <source>
        <dbReference type="ARBA" id="ARBA00022553"/>
    </source>
</evidence>